<reference evidence="3" key="1">
    <citation type="submission" date="2017-03" db="EMBL/GenBank/DDBJ databases">
        <title>Phytopthora megakarya and P. palmivora, two closely related causual agents of cacao black pod achieved similar genome size and gene model numbers by different mechanisms.</title>
        <authorList>
            <person name="Ali S."/>
            <person name="Shao J."/>
            <person name="Larry D.J."/>
            <person name="Kronmiller B."/>
            <person name="Shen D."/>
            <person name="Strem M.D."/>
            <person name="Melnick R.L."/>
            <person name="Guiltinan M.J."/>
            <person name="Tyler B.M."/>
            <person name="Meinhardt L.W."/>
            <person name="Bailey B.A."/>
        </authorList>
    </citation>
    <scope>NUCLEOTIDE SEQUENCE [LARGE SCALE GENOMIC DNA]</scope>
    <source>
        <strain evidence="3">zdho120</strain>
    </source>
</reference>
<feature type="region of interest" description="Disordered" evidence="1">
    <location>
        <begin position="381"/>
        <end position="423"/>
    </location>
</feature>
<feature type="region of interest" description="Disordered" evidence="1">
    <location>
        <begin position="1"/>
        <end position="20"/>
    </location>
</feature>
<feature type="region of interest" description="Disordered" evidence="1">
    <location>
        <begin position="549"/>
        <end position="594"/>
    </location>
</feature>
<dbReference type="Proteomes" id="UP000198211">
    <property type="component" value="Unassembled WGS sequence"/>
</dbReference>
<keyword evidence="3" id="KW-1185">Reference proteome</keyword>
<evidence type="ECO:0000256" key="1">
    <source>
        <dbReference type="SAM" id="MobiDB-lite"/>
    </source>
</evidence>
<comment type="caution">
    <text evidence="2">The sequence shown here is derived from an EMBL/GenBank/DDBJ whole genome shotgun (WGS) entry which is preliminary data.</text>
</comment>
<feature type="compositionally biased region" description="Basic residues" evidence="1">
    <location>
        <begin position="250"/>
        <end position="262"/>
    </location>
</feature>
<dbReference type="PANTHER" id="PTHR35213:SF3">
    <property type="entry name" value="MYB-LIKE DOMAIN-CONTAINING PROTEIN"/>
    <property type="match status" value="1"/>
</dbReference>
<feature type="compositionally biased region" description="Low complexity" evidence="1">
    <location>
        <begin position="396"/>
        <end position="414"/>
    </location>
</feature>
<feature type="region of interest" description="Disordered" evidence="1">
    <location>
        <begin position="236"/>
        <end position="262"/>
    </location>
</feature>
<protein>
    <submittedName>
        <fullName evidence="2">Uncharacterized protein</fullName>
    </submittedName>
</protein>
<gene>
    <name evidence="2" type="ORF">PHMEG_00012066</name>
</gene>
<feature type="compositionally biased region" description="Basic residues" evidence="1">
    <location>
        <begin position="522"/>
        <end position="533"/>
    </location>
</feature>
<dbReference type="EMBL" id="NBNE01001334">
    <property type="protein sequence ID" value="OWZ14459.1"/>
    <property type="molecule type" value="Genomic_DNA"/>
</dbReference>
<sequence>MDLSMILSPAEEETDAPREIKSWSSDELQCAVAILQDFQPPTTHSAGVSDPKAPEQQTETVRRLDDEVPAATGKENAQQNGVWGDDSMSKLDLLVQADAVIKRRRPKARDSDAAQYQRSGVWSRAEEEYAAALVSYFLHGRLDLPEGTTLRKFLAEQLCCNRRRVSMKLATESLAGQKIPRKAGATVFVAAQPPPSDEVREEVERVLETLRAASFSLGLKRGSFHIQDESHLHSKTFDLDEDDDDDTFHHDRKKRSTRHGLQLKHGKPTIIRTGFESPEEEEFVSAMFEFFMTGVLDLSDGTKLVNYVCQQLGCTPKQLSMKLAPRHMGELKFPDNVGSITYMRACSPASSNDDDFSEEIFEVESRLTELRLAYEEAHKNAPPPVMAPMKRERKFSTASSSSSTGSASVISTPSTSPVRTFRRSGPWSRDEEVYAAALIDCFFKGILDIAEGTTLRAFLSSRLCCNPMRISKKLASECIAEIRIPKKLGSSTYANRAGVTLEEQIETEEALKSLRDTYIHSSTRKRSSKRSRSARSESFRSRATIASLDVDSDGTESDSNAHSVRSQGRLEKLLKTEKTQSPEQARRQELQGLQTTKVILPTALKEQLA</sequence>
<dbReference type="PANTHER" id="PTHR35213">
    <property type="entry name" value="RING-TYPE DOMAIN-CONTAINING PROTEIN-RELATED"/>
    <property type="match status" value="1"/>
</dbReference>
<feature type="compositionally biased region" description="Polar residues" evidence="1">
    <location>
        <begin position="557"/>
        <end position="566"/>
    </location>
</feature>
<dbReference type="STRING" id="4795.A0A225WBE1"/>
<dbReference type="OrthoDB" id="68300at2759"/>
<name>A0A225WBE1_9STRA</name>
<proteinExistence type="predicted"/>
<evidence type="ECO:0000313" key="2">
    <source>
        <dbReference type="EMBL" id="OWZ14459.1"/>
    </source>
</evidence>
<dbReference type="AlphaFoldDB" id="A0A225WBE1"/>
<feature type="compositionally biased region" description="Basic and acidic residues" evidence="1">
    <location>
        <begin position="568"/>
        <end position="589"/>
    </location>
</feature>
<evidence type="ECO:0000313" key="3">
    <source>
        <dbReference type="Proteomes" id="UP000198211"/>
    </source>
</evidence>
<organism evidence="2 3">
    <name type="scientific">Phytophthora megakarya</name>
    <dbReference type="NCBI Taxonomy" id="4795"/>
    <lineage>
        <taxon>Eukaryota</taxon>
        <taxon>Sar</taxon>
        <taxon>Stramenopiles</taxon>
        <taxon>Oomycota</taxon>
        <taxon>Peronosporomycetes</taxon>
        <taxon>Peronosporales</taxon>
        <taxon>Peronosporaceae</taxon>
        <taxon>Phytophthora</taxon>
    </lineage>
</organism>
<accession>A0A225WBE1</accession>
<feature type="region of interest" description="Disordered" evidence="1">
    <location>
        <begin position="39"/>
        <end position="84"/>
    </location>
</feature>
<feature type="region of interest" description="Disordered" evidence="1">
    <location>
        <begin position="521"/>
        <end position="540"/>
    </location>
</feature>